<keyword evidence="9 12" id="KW-0804">Transcription</keyword>
<dbReference type="InterPro" id="IPR006200">
    <property type="entry name" value="LexA"/>
</dbReference>
<dbReference type="SUPFAM" id="SSF46785">
    <property type="entry name" value="Winged helix' DNA-binding domain"/>
    <property type="match status" value="1"/>
</dbReference>
<dbReference type="FunFam" id="2.10.109.10:FF:000001">
    <property type="entry name" value="LexA repressor"/>
    <property type="match status" value="1"/>
</dbReference>
<dbReference type="AlphaFoldDB" id="A0A841BJC3"/>
<dbReference type="InterPro" id="IPR039418">
    <property type="entry name" value="LexA-like"/>
</dbReference>
<sequence length="216" mass="23287">MQMSVAGFEPGLSVRQQRILVTIQEWIAKRGYPPTLREIGKEVGLTASSTVSYHLKELERKGLLTRDAGRPRALTVCVPVDDDGMPQPPAEKAVRVPLLGTIAAGGPILAEESLEEVLTLSRDIVGYGTLFSLRVRGDSMIDAAICDGDVVVVRQQPTAYSGEVVAAMIDGEATVKVYRASRGHVLLMPCNPAYEPIPGDDAVVLGKVVTVIRRLR</sequence>
<dbReference type="NCBIfam" id="TIGR00498">
    <property type="entry name" value="lexA"/>
    <property type="match status" value="1"/>
</dbReference>
<dbReference type="InterPro" id="IPR006199">
    <property type="entry name" value="LexA_DNA-bd_dom"/>
</dbReference>
<protein>
    <recommendedName>
        <fullName evidence="12">LexA repressor</fullName>
        <ecNumber evidence="12">3.4.21.88</ecNumber>
    </recommendedName>
</protein>
<comment type="caution">
    <text evidence="16">The sequence shown here is derived from an EMBL/GenBank/DDBJ whole genome shotgun (WGS) entry which is preliminary data.</text>
</comment>
<evidence type="ECO:0000313" key="16">
    <source>
        <dbReference type="EMBL" id="MBB5867725.1"/>
    </source>
</evidence>
<feature type="domain" description="Peptidase S24/S26A/S26B/S26C" evidence="14">
    <location>
        <begin position="97"/>
        <end position="209"/>
    </location>
</feature>
<keyword evidence="2 12" id="KW-0678">Repressor</keyword>
<name>A0A841BJC3_9ACTN</name>
<dbReference type="EC" id="3.4.21.88" evidence="12"/>
<evidence type="ECO:0000313" key="17">
    <source>
        <dbReference type="Proteomes" id="UP000587527"/>
    </source>
</evidence>
<evidence type="ECO:0000256" key="5">
    <source>
        <dbReference type="ARBA" id="ARBA00022801"/>
    </source>
</evidence>
<dbReference type="InterPro" id="IPR006197">
    <property type="entry name" value="Peptidase_S24_LexA"/>
</dbReference>
<dbReference type="Pfam" id="PF00717">
    <property type="entry name" value="Peptidase_S24"/>
    <property type="match status" value="1"/>
</dbReference>
<dbReference type="Pfam" id="PF01726">
    <property type="entry name" value="LexA_DNA_bind"/>
    <property type="match status" value="1"/>
</dbReference>
<dbReference type="SUPFAM" id="SSF51306">
    <property type="entry name" value="LexA/Signal peptidase"/>
    <property type="match status" value="1"/>
</dbReference>
<gene>
    <name evidence="12" type="primary">lexA</name>
    <name evidence="16" type="ORF">F4553_001104</name>
</gene>
<dbReference type="InterPro" id="IPR036390">
    <property type="entry name" value="WH_DNA-bd_sf"/>
</dbReference>
<comment type="catalytic activity">
    <reaction evidence="12">
        <text>Hydrolysis of Ala-|-Gly bond in repressor LexA.</text>
        <dbReference type="EC" id="3.4.21.88"/>
    </reaction>
</comment>
<evidence type="ECO:0000256" key="10">
    <source>
        <dbReference type="ARBA" id="ARBA00023204"/>
    </source>
</evidence>
<dbReference type="PANTHER" id="PTHR33516:SF2">
    <property type="entry name" value="LEXA REPRESSOR-RELATED"/>
    <property type="match status" value="1"/>
</dbReference>
<dbReference type="Proteomes" id="UP000587527">
    <property type="component" value="Unassembled WGS sequence"/>
</dbReference>
<evidence type="ECO:0000259" key="15">
    <source>
        <dbReference type="Pfam" id="PF01726"/>
    </source>
</evidence>
<evidence type="ECO:0000256" key="3">
    <source>
        <dbReference type="ARBA" id="ARBA00022705"/>
    </source>
</evidence>
<dbReference type="InterPro" id="IPR011991">
    <property type="entry name" value="ArsR-like_HTH"/>
</dbReference>
<accession>A0A841BJC3</accession>
<evidence type="ECO:0000256" key="12">
    <source>
        <dbReference type="HAMAP-Rule" id="MF_00015"/>
    </source>
</evidence>
<dbReference type="GO" id="GO:0045892">
    <property type="term" value="P:negative regulation of DNA-templated transcription"/>
    <property type="evidence" value="ECO:0007669"/>
    <property type="project" value="UniProtKB-UniRule"/>
</dbReference>
<feature type="active site" description="For autocatalytic cleavage activity" evidence="12">
    <location>
        <position position="176"/>
    </location>
</feature>
<keyword evidence="3 12" id="KW-0235">DNA replication</keyword>
<keyword evidence="8 12" id="KW-0238">DNA-binding</keyword>
<dbReference type="CDD" id="cd06529">
    <property type="entry name" value="S24_LexA-like"/>
    <property type="match status" value="1"/>
</dbReference>
<dbReference type="Gene3D" id="1.10.10.10">
    <property type="entry name" value="Winged helix-like DNA-binding domain superfamily/Winged helix DNA-binding domain"/>
    <property type="match status" value="1"/>
</dbReference>
<dbReference type="CDD" id="cd00090">
    <property type="entry name" value="HTH_ARSR"/>
    <property type="match status" value="1"/>
</dbReference>
<evidence type="ECO:0000256" key="8">
    <source>
        <dbReference type="ARBA" id="ARBA00023125"/>
    </source>
</evidence>
<keyword evidence="10 12" id="KW-0234">DNA repair</keyword>
<keyword evidence="5 12" id="KW-0378">Hydrolase</keyword>
<keyword evidence="7 12" id="KW-0805">Transcription regulation</keyword>
<evidence type="ECO:0000256" key="4">
    <source>
        <dbReference type="ARBA" id="ARBA00022763"/>
    </source>
</evidence>
<feature type="active site" description="For autocatalytic cleavage activity" evidence="12">
    <location>
        <position position="139"/>
    </location>
</feature>
<dbReference type="GO" id="GO:0003677">
    <property type="term" value="F:DNA binding"/>
    <property type="evidence" value="ECO:0007669"/>
    <property type="project" value="UniProtKB-UniRule"/>
</dbReference>
<dbReference type="PANTHER" id="PTHR33516">
    <property type="entry name" value="LEXA REPRESSOR"/>
    <property type="match status" value="1"/>
</dbReference>
<dbReference type="InterPro" id="IPR036286">
    <property type="entry name" value="LexA/Signal_pep-like_sf"/>
</dbReference>
<reference evidence="16 17" key="1">
    <citation type="submission" date="2020-08" db="EMBL/GenBank/DDBJ databases">
        <title>Sequencing the genomes of 1000 actinobacteria strains.</title>
        <authorList>
            <person name="Klenk H.-P."/>
        </authorList>
    </citation>
    <scope>NUCLEOTIDE SEQUENCE [LARGE SCALE GENOMIC DNA]</scope>
    <source>
        <strain evidence="16 17">DSM 45362</strain>
    </source>
</reference>
<dbReference type="InterPro" id="IPR050077">
    <property type="entry name" value="LexA_repressor"/>
</dbReference>
<dbReference type="GO" id="GO:0006508">
    <property type="term" value="P:proteolysis"/>
    <property type="evidence" value="ECO:0007669"/>
    <property type="project" value="InterPro"/>
</dbReference>
<organism evidence="16 17">
    <name type="scientific">Allocatelliglobosispora scoriae</name>
    <dbReference type="NCBI Taxonomy" id="643052"/>
    <lineage>
        <taxon>Bacteria</taxon>
        <taxon>Bacillati</taxon>
        <taxon>Actinomycetota</taxon>
        <taxon>Actinomycetes</taxon>
        <taxon>Micromonosporales</taxon>
        <taxon>Micromonosporaceae</taxon>
        <taxon>Allocatelliglobosispora</taxon>
    </lineage>
</organism>
<comment type="subunit">
    <text evidence="12">Homodimer.</text>
</comment>
<evidence type="ECO:0000256" key="1">
    <source>
        <dbReference type="ARBA" id="ARBA00007484"/>
    </source>
</evidence>
<evidence type="ECO:0000256" key="11">
    <source>
        <dbReference type="ARBA" id="ARBA00023236"/>
    </source>
</evidence>
<feature type="DNA-binding region" description="H-T-H motif" evidence="12">
    <location>
        <begin position="36"/>
        <end position="56"/>
    </location>
</feature>
<dbReference type="GO" id="GO:0004252">
    <property type="term" value="F:serine-type endopeptidase activity"/>
    <property type="evidence" value="ECO:0007669"/>
    <property type="project" value="UniProtKB-UniRule"/>
</dbReference>
<dbReference type="InterPro" id="IPR015927">
    <property type="entry name" value="Peptidase_S24_S26A/B/C"/>
</dbReference>
<dbReference type="EMBL" id="JACHMN010000001">
    <property type="protein sequence ID" value="MBB5867725.1"/>
    <property type="molecule type" value="Genomic_DNA"/>
</dbReference>
<dbReference type="GO" id="GO:0009432">
    <property type="term" value="P:SOS response"/>
    <property type="evidence" value="ECO:0007669"/>
    <property type="project" value="UniProtKB-UniRule"/>
</dbReference>
<comment type="similarity">
    <text evidence="1 12 13">Belongs to the peptidase S24 family.</text>
</comment>
<evidence type="ECO:0000256" key="2">
    <source>
        <dbReference type="ARBA" id="ARBA00022491"/>
    </source>
</evidence>
<proteinExistence type="inferred from homology"/>
<keyword evidence="17" id="KW-1185">Reference proteome</keyword>
<dbReference type="InterPro" id="IPR036388">
    <property type="entry name" value="WH-like_DNA-bd_sf"/>
</dbReference>
<keyword evidence="6 12" id="KW-0068">Autocatalytic cleavage</keyword>
<dbReference type="HAMAP" id="MF_00015">
    <property type="entry name" value="LexA"/>
    <property type="match status" value="1"/>
</dbReference>
<dbReference type="GO" id="GO:0006260">
    <property type="term" value="P:DNA replication"/>
    <property type="evidence" value="ECO:0007669"/>
    <property type="project" value="UniProtKB-UniRule"/>
</dbReference>
<feature type="site" description="Cleavage; by autolysis" evidence="12">
    <location>
        <begin position="104"/>
        <end position="105"/>
    </location>
</feature>
<keyword evidence="4 12" id="KW-0227">DNA damage</keyword>
<evidence type="ECO:0000256" key="6">
    <source>
        <dbReference type="ARBA" id="ARBA00022813"/>
    </source>
</evidence>
<comment type="function">
    <text evidence="12">Represses a number of genes involved in the response to DNA damage (SOS response), including recA and lexA. In the presence of single-stranded DNA, RecA interacts with LexA causing an autocatalytic cleavage which disrupts the DNA-binding part of LexA, leading to derepression of the SOS regulon and eventually DNA repair.</text>
</comment>
<evidence type="ECO:0000256" key="9">
    <source>
        <dbReference type="ARBA" id="ARBA00023163"/>
    </source>
</evidence>
<evidence type="ECO:0000256" key="13">
    <source>
        <dbReference type="RuleBase" id="RU003991"/>
    </source>
</evidence>
<dbReference type="PRINTS" id="PR00726">
    <property type="entry name" value="LEXASERPTASE"/>
</dbReference>
<keyword evidence="11 12" id="KW-0742">SOS response</keyword>
<dbReference type="GO" id="GO:0006281">
    <property type="term" value="P:DNA repair"/>
    <property type="evidence" value="ECO:0007669"/>
    <property type="project" value="UniProtKB-UniRule"/>
</dbReference>
<evidence type="ECO:0000259" key="14">
    <source>
        <dbReference type="Pfam" id="PF00717"/>
    </source>
</evidence>
<dbReference type="Gene3D" id="2.10.109.10">
    <property type="entry name" value="Umud Fragment, subunit A"/>
    <property type="match status" value="1"/>
</dbReference>
<feature type="domain" description="LexA repressor DNA-binding" evidence="15">
    <location>
        <begin position="11"/>
        <end position="73"/>
    </location>
</feature>
<evidence type="ECO:0000256" key="7">
    <source>
        <dbReference type="ARBA" id="ARBA00023015"/>
    </source>
</evidence>